<evidence type="ECO:0000256" key="1">
    <source>
        <dbReference type="SAM" id="SignalP"/>
    </source>
</evidence>
<dbReference type="AlphaFoldDB" id="A0A4V1M7T6"/>
<evidence type="ECO:0000313" key="3">
    <source>
        <dbReference type="Proteomes" id="UP000290204"/>
    </source>
</evidence>
<dbReference type="OrthoDB" id="625863at2"/>
<dbReference type="Gene3D" id="1.25.40.10">
    <property type="entry name" value="Tetratricopeptide repeat domain"/>
    <property type="match status" value="3"/>
</dbReference>
<gene>
    <name evidence="2" type="ORF">ESA94_00235</name>
</gene>
<dbReference type="EMBL" id="SDHW01000001">
    <property type="protein sequence ID" value="RXK61482.1"/>
    <property type="molecule type" value="Genomic_DNA"/>
</dbReference>
<dbReference type="Proteomes" id="UP000290204">
    <property type="component" value="Unassembled WGS sequence"/>
</dbReference>
<dbReference type="RefSeq" id="WP_129128855.1">
    <property type="nucleotide sequence ID" value="NZ_SDHW01000001.1"/>
</dbReference>
<feature type="signal peptide" evidence="1">
    <location>
        <begin position="1"/>
        <end position="19"/>
    </location>
</feature>
<protein>
    <recommendedName>
        <fullName evidence="4">Tetratricopeptide repeat protein</fullName>
    </recommendedName>
</protein>
<feature type="chain" id="PRO_5020801439" description="Tetratricopeptide repeat protein" evidence="1">
    <location>
        <begin position="20"/>
        <end position="421"/>
    </location>
</feature>
<comment type="caution">
    <text evidence="2">The sequence shown here is derived from an EMBL/GenBank/DDBJ whole genome shotgun (WGS) entry which is preliminary data.</text>
</comment>
<dbReference type="SUPFAM" id="SSF48452">
    <property type="entry name" value="TPR-like"/>
    <property type="match status" value="2"/>
</dbReference>
<name>A0A4V1M7T6_9BACT</name>
<organism evidence="2 3">
    <name type="scientific">Lacibacter luteus</name>
    <dbReference type="NCBI Taxonomy" id="2508719"/>
    <lineage>
        <taxon>Bacteria</taxon>
        <taxon>Pseudomonadati</taxon>
        <taxon>Bacteroidota</taxon>
        <taxon>Chitinophagia</taxon>
        <taxon>Chitinophagales</taxon>
        <taxon>Chitinophagaceae</taxon>
        <taxon>Lacibacter</taxon>
    </lineage>
</organism>
<dbReference type="InterPro" id="IPR011990">
    <property type="entry name" value="TPR-like_helical_dom_sf"/>
</dbReference>
<evidence type="ECO:0000313" key="2">
    <source>
        <dbReference type="EMBL" id="RXK61482.1"/>
    </source>
</evidence>
<reference evidence="2 3" key="1">
    <citation type="submission" date="2019-01" db="EMBL/GenBank/DDBJ databases">
        <title>Lacibacter sp. strain TTM-7.</title>
        <authorList>
            <person name="Chen W.-M."/>
        </authorList>
    </citation>
    <scope>NUCLEOTIDE SEQUENCE [LARGE SCALE GENOMIC DNA]</scope>
    <source>
        <strain evidence="2 3">TTM-7</strain>
    </source>
</reference>
<evidence type="ECO:0008006" key="4">
    <source>
        <dbReference type="Google" id="ProtNLM"/>
    </source>
</evidence>
<sequence>MKKFLFAALAVTFALSISAQDVKKIRSAYDKKDWAKAKEAVDLALATEKEQKNWEAWYYKGMVYGQIAKDANLKATVPDAWMQSFEAYQKAMELDSKQTEIGMMTKSYPVFENYLELQKEANSLYNTGNYQGALDNYKKADKVGRFIFKNKWALSEVDTILYYYAGAAAMQLENKEEVVYFFQKIADAKIGGEGFDVVYRYLAYYFEQKKDADNAKKYADIGRQLYPKDSYYDKVELDKMRKNGADPIEVFKKYETIANYDPKDYEVRYDYAAEIFNWIYMDLKATPEQRPVYFDKMISILKNCVELDAKQPDAHLLMGKIYYNEAAAIQDEIKKIKGTTPADTQKKNDMKKKMDDRMKESIPNLDNAYNIYSAMTADQLKDRRTKNEYKSTVYLLTEAHRFLGNKDKEKEYDTKYQALNQ</sequence>
<keyword evidence="3" id="KW-1185">Reference proteome</keyword>
<accession>A0A4V1M7T6</accession>
<proteinExistence type="predicted"/>
<keyword evidence="1" id="KW-0732">Signal</keyword>